<name>A0A316ABN5_9BACT</name>
<sequence>MYFLTMFQVISFLSSHKGKFAWGILLGATVLLTAYRHQQQGFSTEADSLKIGSFVEKDFPFISTPMDGRSLGAGFPTNNLAARTLAVKLGDEAFFTFDTDLLRWSIAWTKEFVPMALMAQVSYSDFFNKSNQLATIAGDPKLATGHYAGWKAGSSARLGEAIAERWGALPEAEGRWNGVYTLGPKIVLDYSVASAKVKEYPSHLKFDDQIAFTRSLKIDQMNEDLWLVAAHIANGKKVEQKRNMIYIYQGARQDTVTAISFIGKKVKNAQLRVQGDSLLAVQFSGAATWDGSIAIWKGPIGLVGDFEKACKKAKIDFPAYAPGGPGYWKKTITTQGVLSPDTAAYVTDKLTLPLPNPWKRNVRVSDIAFFKDGRAAVITFEGDVWIVNGLDKGLSNLQWKRFASGLNETLSIEVVDESVLVFSRGGIAKLHDLNADGEADYYENFSNAMSQSAEGREWAGDLVHAKDGSYYLAMGGSLSNGPGVTEQVAKGFRKGAALNGTIIQLSSDGKRVGVIATGLRGPYLGYHPEKDILTASDQQGNFVPSTPLFVVKKGDYYGVSPTVHRDDNPPIAPPLTWIPHHIDQSAIGQAWITGGKMGPLNGDLIHFSYGRPGLFRVLIDSSSRVLQGGVVAINADYPAPTSKGAVSPADGQLYVAGFNLWGSKSKGLSALLRLRYTGKDSYMPNHFRAGKEGVVLGFDSELDAESVLKAANFTVKRYNYKRTDAYGSGHFKLDGSTGEEPMAVRGAYLSADKKHVLLLIPNMVEVEQMELAYDIRAKDGHAMQDGFYFTINSVDPLNLKTFGFENVDLALLTKPMEQAEGVKQEQATVARGKKVFQTMACAGCHSEGTRTKGMYGPPFQGLYGTIRQFEDGSSTKVDDAYLRESILEPAKKIVKGYSPEMPSFEGILSDTDIASVSLYIQSLGEKQ</sequence>
<evidence type="ECO:0000313" key="6">
    <source>
        <dbReference type="EMBL" id="PWJ54992.1"/>
    </source>
</evidence>
<dbReference type="GO" id="GO:0020037">
    <property type="term" value="F:heme binding"/>
    <property type="evidence" value="ECO:0007669"/>
    <property type="project" value="InterPro"/>
</dbReference>
<dbReference type="GO" id="GO:0009055">
    <property type="term" value="F:electron transfer activity"/>
    <property type="evidence" value="ECO:0007669"/>
    <property type="project" value="InterPro"/>
</dbReference>
<dbReference type="Pfam" id="PF00034">
    <property type="entry name" value="Cytochrom_C"/>
    <property type="match status" value="1"/>
</dbReference>
<proteinExistence type="predicted"/>
<organism evidence="6 7">
    <name type="scientific">Dyadobacter jejuensis</name>
    <dbReference type="NCBI Taxonomy" id="1082580"/>
    <lineage>
        <taxon>Bacteria</taxon>
        <taxon>Pseudomonadati</taxon>
        <taxon>Bacteroidota</taxon>
        <taxon>Cytophagia</taxon>
        <taxon>Cytophagales</taxon>
        <taxon>Spirosomataceae</taxon>
        <taxon>Dyadobacter</taxon>
    </lineage>
</organism>
<keyword evidence="2 4" id="KW-0479">Metal-binding</keyword>
<dbReference type="EMBL" id="QGDT01000015">
    <property type="protein sequence ID" value="PWJ54992.1"/>
    <property type="molecule type" value="Genomic_DNA"/>
</dbReference>
<dbReference type="InterPro" id="IPR011042">
    <property type="entry name" value="6-blade_b-propeller_TolB-like"/>
</dbReference>
<dbReference type="InterPro" id="IPR036909">
    <property type="entry name" value="Cyt_c-like_dom_sf"/>
</dbReference>
<dbReference type="SUPFAM" id="SSF46626">
    <property type="entry name" value="Cytochrome c"/>
    <property type="match status" value="1"/>
</dbReference>
<dbReference type="Pfam" id="PF20601">
    <property type="entry name" value="DUF6797"/>
    <property type="match status" value="1"/>
</dbReference>
<dbReference type="PANTHER" id="PTHR33546">
    <property type="entry name" value="LARGE, MULTIFUNCTIONAL SECRETED PROTEIN-RELATED"/>
    <property type="match status" value="1"/>
</dbReference>
<dbReference type="PANTHER" id="PTHR33546:SF1">
    <property type="entry name" value="LARGE, MULTIFUNCTIONAL SECRETED PROTEIN"/>
    <property type="match status" value="1"/>
</dbReference>
<dbReference type="InterPro" id="IPR009056">
    <property type="entry name" value="Cyt_c-like_dom"/>
</dbReference>
<dbReference type="PROSITE" id="PS51007">
    <property type="entry name" value="CYTC"/>
    <property type="match status" value="1"/>
</dbReference>
<keyword evidence="7" id="KW-1185">Reference proteome</keyword>
<evidence type="ECO:0000256" key="4">
    <source>
        <dbReference type="PROSITE-ProRule" id="PRU00433"/>
    </source>
</evidence>
<dbReference type="Proteomes" id="UP000245880">
    <property type="component" value="Unassembled WGS sequence"/>
</dbReference>
<evidence type="ECO:0000313" key="7">
    <source>
        <dbReference type="Proteomes" id="UP000245880"/>
    </source>
</evidence>
<protein>
    <submittedName>
        <fullName evidence="6">Glucose/arabinose dehydrogenase</fullName>
    </submittedName>
</protein>
<dbReference type="AlphaFoldDB" id="A0A316ABN5"/>
<accession>A0A316ABN5</accession>
<reference evidence="6 7" key="1">
    <citation type="submission" date="2018-03" db="EMBL/GenBank/DDBJ databases">
        <title>Genomic Encyclopedia of Archaeal and Bacterial Type Strains, Phase II (KMG-II): from individual species to whole genera.</title>
        <authorList>
            <person name="Goeker M."/>
        </authorList>
    </citation>
    <scope>NUCLEOTIDE SEQUENCE [LARGE SCALE GENOMIC DNA]</scope>
    <source>
        <strain evidence="6 7">DSM 100346</strain>
    </source>
</reference>
<evidence type="ECO:0000256" key="1">
    <source>
        <dbReference type="ARBA" id="ARBA00022617"/>
    </source>
</evidence>
<evidence type="ECO:0000259" key="5">
    <source>
        <dbReference type="PROSITE" id="PS51007"/>
    </source>
</evidence>
<evidence type="ECO:0000256" key="2">
    <source>
        <dbReference type="ARBA" id="ARBA00022723"/>
    </source>
</evidence>
<gene>
    <name evidence="6" type="ORF">CLV98_11511</name>
</gene>
<keyword evidence="3 4" id="KW-0408">Iron</keyword>
<dbReference type="InterPro" id="IPR046476">
    <property type="entry name" value="DUF6797"/>
</dbReference>
<keyword evidence="1 4" id="KW-0349">Heme</keyword>
<dbReference type="Gene3D" id="2.120.10.30">
    <property type="entry name" value="TolB, C-terminal domain"/>
    <property type="match status" value="1"/>
</dbReference>
<dbReference type="Gene3D" id="1.10.760.10">
    <property type="entry name" value="Cytochrome c-like domain"/>
    <property type="match status" value="1"/>
</dbReference>
<evidence type="ECO:0000256" key="3">
    <source>
        <dbReference type="ARBA" id="ARBA00023004"/>
    </source>
</evidence>
<feature type="domain" description="Cytochrome c" evidence="5">
    <location>
        <begin position="827"/>
        <end position="924"/>
    </location>
</feature>
<dbReference type="GO" id="GO:0046872">
    <property type="term" value="F:metal ion binding"/>
    <property type="evidence" value="ECO:0007669"/>
    <property type="project" value="UniProtKB-KW"/>
</dbReference>
<comment type="caution">
    <text evidence="6">The sequence shown here is derived from an EMBL/GenBank/DDBJ whole genome shotgun (WGS) entry which is preliminary data.</text>
</comment>